<name>A0A9P0HJ90_NEZVI</name>
<dbReference type="OrthoDB" id="5955317at2759"/>
<dbReference type="InterPro" id="IPR001810">
    <property type="entry name" value="F-box_dom"/>
</dbReference>
<dbReference type="PANTHER" id="PTHR20988:SF2">
    <property type="entry name" value="TRANSMEMBRANE PROTEIN 183A-RELATED"/>
    <property type="match status" value="1"/>
</dbReference>
<dbReference type="PANTHER" id="PTHR20988">
    <property type="entry name" value="TRANSMEMBRANE PROTEIN 183A-RELATED"/>
    <property type="match status" value="1"/>
</dbReference>
<proteinExistence type="predicted"/>
<accession>A0A9P0HJ90</accession>
<keyword evidence="3" id="KW-1185">Reference proteome</keyword>
<reference evidence="2" key="1">
    <citation type="submission" date="2022-01" db="EMBL/GenBank/DDBJ databases">
        <authorList>
            <person name="King R."/>
        </authorList>
    </citation>
    <scope>NUCLEOTIDE SEQUENCE</scope>
</reference>
<dbReference type="GO" id="GO:0019005">
    <property type="term" value="C:SCF ubiquitin ligase complex"/>
    <property type="evidence" value="ECO:0007669"/>
    <property type="project" value="TreeGrafter"/>
</dbReference>
<feature type="domain" description="F-box" evidence="1">
    <location>
        <begin position="94"/>
        <end position="140"/>
    </location>
</feature>
<dbReference type="EMBL" id="OV725081">
    <property type="protein sequence ID" value="CAH1402531.1"/>
    <property type="molecule type" value="Genomic_DNA"/>
</dbReference>
<evidence type="ECO:0000313" key="2">
    <source>
        <dbReference type="EMBL" id="CAH1402531.1"/>
    </source>
</evidence>
<sequence>MSKSKKTRLTSLNARRIVEKVYDVTLSEFADSDLPAGKGRLKKASSVISHVRQISTSEDVDIIPADDEGELVLGNEVDTFSVTAGVKQNSEENNNEYTEYPIKIWLLLAEYIRPEDVKSFSLICKTTLSVVNTASFWIRLYKRCCRKVDIPRCLSRQCLDVKKCLKQKVVRSLYYYYPPYALSVINNNMESNDNLIGTMCLHHGIQSLEEKESNDGLRWLYSFKLCDKDNESLKQKKSYGIHYNPEAKCRLLKFICKEFIVIPSVRGMRLRKMDSNAKTTMLKFSSAPLSKVNSELGTVTIHLDHIQKPVVIPWWHPDYWDHIKCCNRKSCKLPLSC</sequence>
<dbReference type="GO" id="GO:0031647">
    <property type="term" value="P:regulation of protein stability"/>
    <property type="evidence" value="ECO:0007669"/>
    <property type="project" value="TreeGrafter"/>
</dbReference>
<dbReference type="AlphaFoldDB" id="A0A9P0HJ90"/>
<dbReference type="Proteomes" id="UP001152798">
    <property type="component" value="Chromosome 5"/>
</dbReference>
<evidence type="ECO:0000259" key="1">
    <source>
        <dbReference type="PROSITE" id="PS50181"/>
    </source>
</evidence>
<evidence type="ECO:0000313" key="3">
    <source>
        <dbReference type="Proteomes" id="UP001152798"/>
    </source>
</evidence>
<dbReference type="InterPro" id="IPR026509">
    <property type="entry name" value="TMEM183"/>
</dbReference>
<gene>
    <name evidence="2" type="ORF">NEZAVI_LOCUS11332</name>
</gene>
<organism evidence="2 3">
    <name type="scientific">Nezara viridula</name>
    <name type="common">Southern green stink bug</name>
    <name type="synonym">Cimex viridulus</name>
    <dbReference type="NCBI Taxonomy" id="85310"/>
    <lineage>
        <taxon>Eukaryota</taxon>
        <taxon>Metazoa</taxon>
        <taxon>Ecdysozoa</taxon>
        <taxon>Arthropoda</taxon>
        <taxon>Hexapoda</taxon>
        <taxon>Insecta</taxon>
        <taxon>Pterygota</taxon>
        <taxon>Neoptera</taxon>
        <taxon>Paraneoptera</taxon>
        <taxon>Hemiptera</taxon>
        <taxon>Heteroptera</taxon>
        <taxon>Panheteroptera</taxon>
        <taxon>Pentatomomorpha</taxon>
        <taxon>Pentatomoidea</taxon>
        <taxon>Pentatomidae</taxon>
        <taxon>Pentatominae</taxon>
        <taxon>Nezara</taxon>
    </lineage>
</organism>
<protein>
    <recommendedName>
        <fullName evidence="1">F-box domain-containing protein</fullName>
    </recommendedName>
</protein>
<dbReference type="PROSITE" id="PS50181">
    <property type="entry name" value="FBOX"/>
    <property type="match status" value="1"/>
</dbReference>